<evidence type="ECO:0000313" key="1">
    <source>
        <dbReference type="EMBL" id="SFN80165.1"/>
    </source>
</evidence>
<evidence type="ECO:0000313" key="2">
    <source>
        <dbReference type="Proteomes" id="UP000199153"/>
    </source>
</evidence>
<dbReference type="AlphaFoldDB" id="A0A1I5BZR7"/>
<dbReference type="EMBL" id="FOVL01000018">
    <property type="protein sequence ID" value="SFN80165.1"/>
    <property type="molecule type" value="Genomic_DNA"/>
</dbReference>
<gene>
    <name evidence="1" type="ORF">SAMN05660413_02625</name>
</gene>
<organism evidence="1 2">
    <name type="scientific">Salegentibacter flavus</name>
    <dbReference type="NCBI Taxonomy" id="287099"/>
    <lineage>
        <taxon>Bacteria</taxon>
        <taxon>Pseudomonadati</taxon>
        <taxon>Bacteroidota</taxon>
        <taxon>Flavobacteriia</taxon>
        <taxon>Flavobacteriales</taxon>
        <taxon>Flavobacteriaceae</taxon>
        <taxon>Salegentibacter</taxon>
    </lineage>
</organism>
<sequence>MRIGIDNNFEKHSQMIARSTAAFIALLQSRDVYMFDNCIYYSYGMILGN</sequence>
<reference evidence="1 2" key="1">
    <citation type="submission" date="2016-10" db="EMBL/GenBank/DDBJ databases">
        <authorList>
            <person name="de Groot N.N."/>
        </authorList>
    </citation>
    <scope>NUCLEOTIDE SEQUENCE [LARGE SCALE GENOMIC DNA]</scope>
    <source>
        <strain evidence="1 2">DSM 17794</strain>
    </source>
</reference>
<keyword evidence="2" id="KW-1185">Reference proteome</keyword>
<protein>
    <submittedName>
        <fullName evidence="1">Uncharacterized protein</fullName>
    </submittedName>
</protein>
<dbReference type="STRING" id="287099.SAMN05660413_02625"/>
<name>A0A1I5BZR7_9FLAO</name>
<dbReference type="Proteomes" id="UP000199153">
    <property type="component" value="Unassembled WGS sequence"/>
</dbReference>
<accession>A0A1I5BZR7</accession>
<proteinExistence type="predicted"/>